<keyword evidence="1" id="KW-1185">Reference proteome</keyword>
<evidence type="ECO:0000313" key="2">
    <source>
        <dbReference type="RefSeq" id="XP_065660474.1"/>
    </source>
</evidence>
<proteinExistence type="predicted"/>
<dbReference type="RefSeq" id="XP_065660474.1">
    <property type="nucleotide sequence ID" value="XM_065804402.1"/>
</dbReference>
<dbReference type="Proteomes" id="UP001652625">
    <property type="component" value="Chromosome 08"/>
</dbReference>
<name>A0ABM4CFK7_HYDVU</name>
<evidence type="ECO:0000313" key="1">
    <source>
        <dbReference type="Proteomes" id="UP001652625"/>
    </source>
</evidence>
<sequence length="153" mass="17329">MKSEQINIDNALTGVENVSVLNKQETTTEFSEGIGFNLISKEIGFNLITDSPKQSAQINSTTTIENPERDAIYVEMNNLCEETYYLRLEVSDLKLKTNSLFSYANINMYKEKCVTLTGLEFDVLEKLLLYLIAKVSDGRNSKEEIYNQIMGCS</sequence>
<reference evidence="2 3" key="1">
    <citation type="submission" date="2025-05" db="UniProtKB">
        <authorList>
            <consortium name="RefSeq"/>
        </authorList>
    </citation>
    <scope>IDENTIFICATION</scope>
</reference>
<gene>
    <name evidence="2 3" type="primary">LOC136084396</name>
</gene>
<dbReference type="RefSeq" id="XP_065660475.1">
    <property type="nucleotide sequence ID" value="XM_065804403.1"/>
</dbReference>
<protein>
    <submittedName>
        <fullName evidence="2 3">Uncharacterized protein LOC136084396</fullName>
    </submittedName>
</protein>
<organism evidence="1 2">
    <name type="scientific">Hydra vulgaris</name>
    <name type="common">Hydra</name>
    <name type="synonym">Hydra attenuata</name>
    <dbReference type="NCBI Taxonomy" id="6087"/>
    <lineage>
        <taxon>Eukaryota</taxon>
        <taxon>Metazoa</taxon>
        <taxon>Cnidaria</taxon>
        <taxon>Hydrozoa</taxon>
        <taxon>Hydroidolina</taxon>
        <taxon>Anthoathecata</taxon>
        <taxon>Aplanulata</taxon>
        <taxon>Hydridae</taxon>
        <taxon>Hydra</taxon>
    </lineage>
</organism>
<accession>A0ABM4CFK7</accession>
<dbReference type="GeneID" id="136084396"/>
<evidence type="ECO:0000313" key="3">
    <source>
        <dbReference type="RefSeq" id="XP_065660475.1"/>
    </source>
</evidence>